<evidence type="ECO:0000313" key="4">
    <source>
        <dbReference type="Proteomes" id="UP000271974"/>
    </source>
</evidence>
<reference evidence="3 4" key="1">
    <citation type="submission" date="2019-01" db="EMBL/GenBank/DDBJ databases">
        <title>A draft genome assembly of the solar-powered sea slug Elysia chlorotica.</title>
        <authorList>
            <person name="Cai H."/>
            <person name="Li Q."/>
            <person name="Fang X."/>
            <person name="Li J."/>
            <person name="Curtis N.E."/>
            <person name="Altenburger A."/>
            <person name="Shibata T."/>
            <person name="Feng M."/>
            <person name="Maeda T."/>
            <person name="Schwartz J.A."/>
            <person name="Shigenobu S."/>
            <person name="Lundholm N."/>
            <person name="Nishiyama T."/>
            <person name="Yang H."/>
            <person name="Hasebe M."/>
            <person name="Li S."/>
            <person name="Pierce S.K."/>
            <person name="Wang J."/>
        </authorList>
    </citation>
    <scope>NUCLEOTIDE SEQUENCE [LARGE SCALE GENOMIC DNA]</scope>
    <source>
        <strain evidence="3">EC2010</strain>
        <tissue evidence="3">Whole organism of an adult</tissue>
    </source>
</reference>
<evidence type="ECO:0000256" key="1">
    <source>
        <dbReference type="SAM" id="MobiDB-lite"/>
    </source>
</evidence>
<evidence type="ECO:0000256" key="2">
    <source>
        <dbReference type="SAM" id="SignalP"/>
    </source>
</evidence>
<evidence type="ECO:0000313" key="3">
    <source>
        <dbReference type="EMBL" id="RUS75070.1"/>
    </source>
</evidence>
<keyword evidence="4" id="KW-1185">Reference proteome</keyword>
<feature type="chain" id="PRO_5018540650" description="SRCR domain-containing protein" evidence="2">
    <location>
        <begin position="30"/>
        <end position="433"/>
    </location>
</feature>
<accession>A0A3S1B4X5</accession>
<organism evidence="3 4">
    <name type="scientific">Elysia chlorotica</name>
    <name type="common">Eastern emerald elysia</name>
    <name type="synonym">Sea slug</name>
    <dbReference type="NCBI Taxonomy" id="188477"/>
    <lineage>
        <taxon>Eukaryota</taxon>
        <taxon>Metazoa</taxon>
        <taxon>Spiralia</taxon>
        <taxon>Lophotrochozoa</taxon>
        <taxon>Mollusca</taxon>
        <taxon>Gastropoda</taxon>
        <taxon>Heterobranchia</taxon>
        <taxon>Euthyneura</taxon>
        <taxon>Panpulmonata</taxon>
        <taxon>Sacoglossa</taxon>
        <taxon>Placobranchoidea</taxon>
        <taxon>Plakobranchidae</taxon>
        <taxon>Elysia</taxon>
    </lineage>
</organism>
<feature type="compositionally biased region" description="Pro residues" evidence="1">
    <location>
        <begin position="140"/>
        <end position="149"/>
    </location>
</feature>
<keyword evidence="2" id="KW-0732">Signal</keyword>
<gene>
    <name evidence="3" type="ORF">EGW08_017176</name>
</gene>
<dbReference type="OrthoDB" id="10555908at2759"/>
<protein>
    <recommendedName>
        <fullName evidence="5">SRCR domain-containing protein</fullName>
    </recommendedName>
</protein>
<comment type="caution">
    <text evidence="3">The sequence shown here is derived from an EMBL/GenBank/DDBJ whole genome shotgun (WGS) entry which is preliminary data.</text>
</comment>
<dbReference type="AlphaFoldDB" id="A0A3S1B4X5"/>
<feature type="region of interest" description="Disordered" evidence="1">
    <location>
        <begin position="140"/>
        <end position="240"/>
    </location>
</feature>
<dbReference type="EMBL" id="RQTK01000774">
    <property type="protein sequence ID" value="RUS75070.1"/>
    <property type="molecule type" value="Genomic_DNA"/>
</dbReference>
<feature type="signal peptide" evidence="2">
    <location>
        <begin position="1"/>
        <end position="29"/>
    </location>
</feature>
<feature type="compositionally biased region" description="Polar residues" evidence="1">
    <location>
        <begin position="218"/>
        <end position="239"/>
    </location>
</feature>
<feature type="compositionally biased region" description="Basic and acidic residues" evidence="1">
    <location>
        <begin position="169"/>
        <end position="192"/>
    </location>
</feature>
<proteinExistence type="predicted"/>
<feature type="compositionally biased region" description="Low complexity" evidence="1">
    <location>
        <begin position="150"/>
        <end position="168"/>
    </location>
</feature>
<evidence type="ECO:0008006" key="5">
    <source>
        <dbReference type="Google" id="ProtNLM"/>
    </source>
</evidence>
<dbReference type="Proteomes" id="UP000271974">
    <property type="component" value="Unassembled WGS sequence"/>
</dbReference>
<name>A0A3S1B4X5_ELYCH</name>
<sequence>MIPRGVPSSPHIPSLTLLLVLLSLCACAASPASRSLRRSRRTSGDEAAGIAVPHDASPDVIHAARLQIWGARVTHVIEQEMSGVCRAIVTSVPPTREPKPACDKVRAHKNILGFACSDRDLDMFEDAVCNFDSVVVPTLPPPTVKPTPPETTTTTTTAGTTSTTTTTKKTTEAPTTEKKETTETKTEMKKEMTQTTTATLTAVSETTGEGKGAAGSDSLATDQDQTSPGVAGANSSSPQPDVLTFDSRLTETCNAHLRRLALALRGDGAQAEVTCHRLHVLAQGGEEAPHADGAPSLAQEEELLSACRPAERRLLHASLCPSRHGERPPTHALQGQQQERVNYVVETELSTSCRDAVSPLGKRAVQEDREDSCVTLRGAEGDRLVSNAVCTRGDLDNLLEAVCGSSPNVVSSLWPTCGVVALSLVVSWINGYL</sequence>
<feature type="compositionally biased region" description="Low complexity" evidence="1">
    <location>
        <begin position="193"/>
        <end position="207"/>
    </location>
</feature>
<dbReference type="PROSITE" id="PS51257">
    <property type="entry name" value="PROKAR_LIPOPROTEIN"/>
    <property type="match status" value="1"/>
</dbReference>